<accession>A0A1D2MDE0</accession>
<evidence type="ECO:0000313" key="2">
    <source>
        <dbReference type="Proteomes" id="UP000094527"/>
    </source>
</evidence>
<sequence length="78" mass="8361">MQVLSLSEELALASLRTFALLSSFRPLVLSALWDFGLFSFKGGSGSLFRALSKIESQIVYMGLTITADLAGILCKGVC</sequence>
<gene>
    <name evidence="1" type="ORF">Ocin01_15708</name>
</gene>
<dbReference type="Proteomes" id="UP000094527">
    <property type="component" value="Unassembled WGS sequence"/>
</dbReference>
<dbReference type="AlphaFoldDB" id="A0A1D2MDE0"/>
<feature type="non-terminal residue" evidence="1">
    <location>
        <position position="78"/>
    </location>
</feature>
<dbReference type="EMBL" id="LJIJ01001716">
    <property type="protein sequence ID" value="ODM90973.1"/>
    <property type="molecule type" value="Genomic_DNA"/>
</dbReference>
<comment type="caution">
    <text evidence="1">The sequence shown here is derived from an EMBL/GenBank/DDBJ whole genome shotgun (WGS) entry which is preliminary data.</text>
</comment>
<proteinExistence type="predicted"/>
<name>A0A1D2MDE0_ORCCI</name>
<protein>
    <submittedName>
        <fullName evidence="1">Uncharacterized protein</fullName>
    </submittedName>
</protein>
<organism evidence="1 2">
    <name type="scientific">Orchesella cincta</name>
    <name type="common">Springtail</name>
    <name type="synonym">Podura cincta</name>
    <dbReference type="NCBI Taxonomy" id="48709"/>
    <lineage>
        <taxon>Eukaryota</taxon>
        <taxon>Metazoa</taxon>
        <taxon>Ecdysozoa</taxon>
        <taxon>Arthropoda</taxon>
        <taxon>Hexapoda</taxon>
        <taxon>Collembola</taxon>
        <taxon>Entomobryomorpha</taxon>
        <taxon>Entomobryoidea</taxon>
        <taxon>Orchesellidae</taxon>
        <taxon>Orchesellinae</taxon>
        <taxon>Orchesella</taxon>
    </lineage>
</organism>
<reference evidence="1 2" key="1">
    <citation type="journal article" date="2016" name="Genome Biol. Evol.">
        <title>Gene Family Evolution Reflects Adaptation to Soil Environmental Stressors in the Genome of the Collembolan Orchesella cincta.</title>
        <authorList>
            <person name="Faddeeva-Vakhrusheva A."/>
            <person name="Derks M.F."/>
            <person name="Anvar S.Y."/>
            <person name="Agamennone V."/>
            <person name="Suring W."/>
            <person name="Smit S."/>
            <person name="van Straalen N.M."/>
            <person name="Roelofs D."/>
        </authorList>
    </citation>
    <scope>NUCLEOTIDE SEQUENCE [LARGE SCALE GENOMIC DNA]</scope>
    <source>
        <tissue evidence="1">Mixed pool</tissue>
    </source>
</reference>
<evidence type="ECO:0000313" key="1">
    <source>
        <dbReference type="EMBL" id="ODM90973.1"/>
    </source>
</evidence>
<keyword evidence="2" id="KW-1185">Reference proteome</keyword>